<dbReference type="EMBL" id="FNUC01000004">
    <property type="protein sequence ID" value="SEF12078.1"/>
    <property type="molecule type" value="Genomic_DNA"/>
</dbReference>
<dbReference type="Proteomes" id="UP000181980">
    <property type="component" value="Unassembled WGS sequence"/>
</dbReference>
<dbReference type="OrthoDB" id="3428009at2"/>
<accession>A0A1H5PG30</accession>
<keyword evidence="2" id="KW-1185">Reference proteome</keyword>
<dbReference type="RefSeq" id="WP_069109922.1">
    <property type="nucleotide sequence ID" value="NZ_FNUC01000004.1"/>
</dbReference>
<dbReference type="AlphaFoldDB" id="A0A1H5PG30"/>
<protein>
    <submittedName>
        <fullName evidence="1">Uncharacterized protein</fullName>
    </submittedName>
</protein>
<proteinExistence type="predicted"/>
<sequence>MEAVRGSDRHITLRMSEAEAVVLHEVIAFSDFAHDLEVIELDRPVEQKVLSEVQRALNPLIPGLGQDTYVAELDRAYSAIDPTPY</sequence>
<reference evidence="2" key="1">
    <citation type="submission" date="2016-10" db="EMBL/GenBank/DDBJ databases">
        <authorList>
            <person name="Varghese N."/>
            <person name="Submissions S."/>
        </authorList>
    </citation>
    <scope>NUCLEOTIDE SEQUENCE [LARGE SCALE GENOMIC DNA]</scope>
    <source>
        <strain evidence="2">DSM 45237</strain>
    </source>
</reference>
<gene>
    <name evidence="1" type="ORF">SAMN04488561_4172</name>
</gene>
<name>A0A1H5PG30_9ACTN</name>
<organism evidence="1 2">
    <name type="scientific">Jiangella alba</name>
    <dbReference type="NCBI Taxonomy" id="561176"/>
    <lineage>
        <taxon>Bacteria</taxon>
        <taxon>Bacillati</taxon>
        <taxon>Actinomycetota</taxon>
        <taxon>Actinomycetes</taxon>
        <taxon>Jiangellales</taxon>
        <taxon>Jiangellaceae</taxon>
        <taxon>Jiangella</taxon>
    </lineage>
</organism>
<evidence type="ECO:0000313" key="2">
    <source>
        <dbReference type="Proteomes" id="UP000181980"/>
    </source>
</evidence>
<evidence type="ECO:0000313" key="1">
    <source>
        <dbReference type="EMBL" id="SEF12078.1"/>
    </source>
</evidence>